<keyword evidence="4 7" id="KW-0812">Transmembrane</keyword>
<evidence type="ECO:0000256" key="1">
    <source>
        <dbReference type="ARBA" id="ARBA00004651"/>
    </source>
</evidence>
<organism evidence="8 9">
    <name type="scientific">Alloscardovia macacae</name>
    <dbReference type="NCBI Taxonomy" id="1160091"/>
    <lineage>
        <taxon>Bacteria</taxon>
        <taxon>Bacillati</taxon>
        <taxon>Actinomycetota</taxon>
        <taxon>Actinomycetes</taxon>
        <taxon>Bifidobacteriales</taxon>
        <taxon>Bifidobacteriaceae</taxon>
        <taxon>Alloscardovia</taxon>
    </lineage>
</organism>
<comment type="similarity">
    <text evidence="2">Belongs to the VirD4/TraG family.</text>
</comment>
<feature type="transmembrane region" description="Helical" evidence="7">
    <location>
        <begin position="56"/>
        <end position="76"/>
    </location>
</feature>
<dbReference type="RefSeq" id="WP_086106158.1">
    <property type="nucleotide sequence ID" value="NZ_NEKB01000009.1"/>
</dbReference>
<sequence length="584" mass="64846">MQRFIAALTIVFSAYIGLVVATRISSIDFTQRDLTLLMSALTKPLDLPPRVELTRFTAGGALLGAVLCALCWLYYISQSGKYRDGKEYGSARWATQRDIAPFMDSEPRLNLAMTTSEGLSLDGAATRRNLNTLVIGGSGAGKSSGYVIPNLKNAAVNYAVTDPKGELYETTAPLLEDAGYDVRHLDFINLDASYAQFNPLKYIDPMKSDIAIMKLVNNIMENTGKKEMSGGDQFWDDSMKSLLTCLITWVYHNEDADTRNLVSVVNLFDALDASEEDENALSSMDAYMQAAEDIVADYKQHPEQWDHSDETQRYIAGLQFSISQYTPFRKASAVTKKSIIASIGTRLAALRVPAVQELLSADTIGIDRICSGGDARKVAIFVTLPDEDTTFNFLVAIFYQCLFDSLISRTRSMSGQSLPVPLHCFLDEFANIGKIPNFETLVSTIRSRNISVSIILQNIAQLKAMYKTGWETIAGNCDSILFLGSNEETTTKWISGMLGKETIDTKTRSMSRGRNGSTSTNYQRTGRELMTPDEIAHMDNRRCIYLLRGVHPFYSLKIQPGQKATARVKSRLTHSQHWVNPLDS</sequence>
<dbReference type="EMBL" id="NEKC01000003">
    <property type="protein sequence ID" value="OTA29910.1"/>
    <property type="molecule type" value="Genomic_DNA"/>
</dbReference>
<evidence type="ECO:0000313" key="8">
    <source>
        <dbReference type="EMBL" id="OTA29910.1"/>
    </source>
</evidence>
<keyword evidence="6 7" id="KW-0472">Membrane</keyword>
<evidence type="ECO:0000256" key="7">
    <source>
        <dbReference type="SAM" id="Phobius"/>
    </source>
</evidence>
<dbReference type="CDD" id="cd01127">
    <property type="entry name" value="TrwB_TraG_TraD_VirD4"/>
    <property type="match status" value="1"/>
</dbReference>
<dbReference type="Proteomes" id="UP000243540">
    <property type="component" value="Unassembled WGS sequence"/>
</dbReference>
<dbReference type="NCBIfam" id="NF045973">
    <property type="entry name" value="conju_CD1115"/>
    <property type="match status" value="1"/>
</dbReference>
<dbReference type="Gene3D" id="3.40.50.300">
    <property type="entry name" value="P-loop containing nucleotide triphosphate hydrolases"/>
    <property type="match status" value="1"/>
</dbReference>
<evidence type="ECO:0000313" key="9">
    <source>
        <dbReference type="Proteomes" id="UP000243540"/>
    </source>
</evidence>
<evidence type="ECO:0000256" key="5">
    <source>
        <dbReference type="ARBA" id="ARBA00022989"/>
    </source>
</evidence>
<dbReference type="Pfam" id="PF02534">
    <property type="entry name" value="T4SS-DNA_transf"/>
    <property type="match status" value="1"/>
</dbReference>
<dbReference type="OrthoDB" id="226701at2"/>
<dbReference type="InterPro" id="IPR027417">
    <property type="entry name" value="P-loop_NTPase"/>
</dbReference>
<keyword evidence="3" id="KW-1003">Cell membrane</keyword>
<dbReference type="GO" id="GO:0005886">
    <property type="term" value="C:plasma membrane"/>
    <property type="evidence" value="ECO:0007669"/>
    <property type="project" value="UniProtKB-SubCell"/>
</dbReference>
<dbReference type="InterPro" id="IPR051539">
    <property type="entry name" value="T4SS-coupling_protein"/>
</dbReference>
<dbReference type="InterPro" id="IPR003688">
    <property type="entry name" value="TraG/VirD4"/>
</dbReference>
<reference evidence="8 9" key="1">
    <citation type="submission" date="2017-04" db="EMBL/GenBank/DDBJ databases">
        <title>Draft genome sequences of Alloscardovia macacae UMA81211 and UMA81212 isolated from the feces of a rhesus macaque (Macaca mulatta).</title>
        <authorList>
            <person name="Albert K."/>
            <person name="Sela D.A."/>
        </authorList>
    </citation>
    <scope>NUCLEOTIDE SEQUENCE [LARGE SCALE GENOMIC DNA]</scope>
    <source>
        <strain evidence="8 9">UMA81212</strain>
    </source>
</reference>
<comment type="subcellular location">
    <subcellularLocation>
        <location evidence="1">Cell membrane</location>
        <topology evidence="1">Multi-pass membrane protein</topology>
    </subcellularLocation>
</comment>
<gene>
    <name evidence="8" type="ORF">B9T39_01980</name>
</gene>
<dbReference type="AlphaFoldDB" id="A0A1Y2SUA2"/>
<evidence type="ECO:0000256" key="4">
    <source>
        <dbReference type="ARBA" id="ARBA00022692"/>
    </source>
</evidence>
<dbReference type="PANTHER" id="PTHR37937:SF1">
    <property type="entry name" value="CONJUGATIVE TRANSFER: DNA TRANSPORT"/>
    <property type="match status" value="1"/>
</dbReference>
<evidence type="ECO:0000256" key="6">
    <source>
        <dbReference type="ARBA" id="ARBA00023136"/>
    </source>
</evidence>
<dbReference type="SUPFAM" id="SSF52540">
    <property type="entry name" value="P-loop containing nucleoside triphosphate hydrolases"/>
    <property type="match status" value="1"/>
</dbReference>
<dbReference type="STRING" id="1160091.B9T39_01980"/>
<comment type="caution">
    <text evidence="8">The sequence shown here is derived from an EMBL/GenBank/DDBJ whole genome shotgun (WGS) entry which is preliminary data.</text>
</comment>
<proteinExistence type="inferred from homology"/>
<evidence type="ECO:0008006" key="10">
    <source>
        <dbReference type="Google" id="ProtNLM"/>
    </source>
</evidence>
<accession>A0A1Y2SUA2</accession>
<protein>
    <recommendedName>
        <fullName evidence="10">Conjugal transfer protein TraG</fullName>
    </recommendedName>
</protein>
<evidence type="ECO:0000256" key="3">
    <source>
        <dbReference type="ARBA" id="ARBA00022475"/>
    </source>
</evidence>
<keyword evidence="5 7" id="KW-1133">Transmembrane helix</keyword>
<dbReference type="PANTHER" id="PTHR37937">
    <property type="entry name" value="CONJUGATIVE TRANSFER: DNA TRANSPORT"/>
    <property type="match status" value="1"/>
</dbReference>
<name>A0A1Y2SUA2_9BIFI</name>
<evidence type="ECO:0000256" key="2">
    <source>
        <dbReference type="ARBA" id="ARBA00008806"/>
    </source>
</evidence>